<keyword evidence="1" id="KW-0489">Methyltransferase</keyword>
<organism evidence="6">
    <name type="scientific">freshwater metagenome</name>
    <dbReference type="NCBI Taxonomy" id="449393"/>
    <lineage>
        <taxon>unclassified sequences</taxon>
        <taxon>metagenomes</taxon>
        <taxon>ecological metagenomes</taxon>
    </lineage>
</organism>
<feature type="domain" description="RNA 2-O ribose methyltransferase substrate binding" evidence="4">
    <location>
        <begin position="67"/>
        <end position="144"/>
    </location>
</feature>
<dbReference type="InterPro" id="IPR029026">
    <property type="entry name" value="tRNA_m1G_MTases_N"/>
</dbReference>
<dbReference type="GO" id="GO:0006396">
    <property type="term" value="P:RNA processing"/>
    <property type="evidence" value="ECO:0007669"/>
    <property type="project" value="InterPro"/>
</dbReference>
<dbReference type="PANTHER" id="PTHR46429">
    <property type="entry name" value="23S RRNA (GUANOSINE-2'-O-)-METHYLTRANSFERASE RLMB"/>
    <property type="match status" value="1"/>
</dbReference>
<evidence type="ECO:0000256" key="1">
    <source>
        <dbReference type="ARBA" id="ARBA00022603"/>
    </source>
</evidence>
<dbReference type="NCBIfam" id="TIGR00186">
    <property type="entry name" value="rRNA_methyl_3"/>
    <property type="match status" value="1"/>
</dbReference>
<dbReference type="EMBL" id="CAEZST010000013">
    <property type="protein sequence ID" value="CAB4548403.1"/>
    <property type="molecule type" value="Genomic_DNA"/>
</dbReference>
<dbReference type="InterPro" id="IPR004441">
    <property type="entry name" value="rRNA_MeTrfase_TrmH"/>
</dbReference>
<dbReference type="InterPro" id="IPR029064">
    <property type="entry name" value="Ribosomal_eL30-like_sf"/>
</dbReference>
<evidence type="ECO:0000259" key="4">
    <source>
        <dbReference type="SMART" id="SM00967"/>
    </source>
</evidence>
<dbReference type="Pfam" id="PF00588">
    <property type="entry name" value="SpoU_methylase"/>
    <property type="match status" value="1"/>
</dbReference>
<dbReference type="AlphaFoldDB" id="A0A6J6DHT3"/>
<dbReference type="GO" id="GO:0008173">
    <property type="term" value="F:RNA methyltransferase activity"/>
    <property type="evidence" value="ECO:0007669"/>
    <property type="project" value="InterPro"/>
</dbReference>
<keyword evidence="2" id="KW-0808">Transferase</keyword>
<dbReference type="SUPFAM" id="SSF55315">
    <property type="entry name" value="L30e-like"/>
    <property type="match status" value="1"/>
</dbReference>
<feature type="region of interest" description="Disordered" evidence="3">
    <location>
        <begin position="1"/>
        <end position="65"/>
    </location>
</feature>
<sequence length="308" mass="32704">MAAKSKKPTKGTGGHGRKALRGKGPTPKAEDRPYHKAYKAKKAKQAQTTKPRRQTSPRAKKSSAHEVVWGRNSVVEALRAKIPATALYISQKVDLDDRVREAIALANNRGIPVAEVTRAEVDRMCGGDVVHQGIALQVPEYQYISSGELLDRALSQSTSPLVIALDGITDPRNFGAIIRSAAAFGANGIVLPQRRSVGVTASAWKTSAGAAARMPIAMVANLNQVIADYKKRGMFVVGLDGDGDVSLPEFKLSDSPLLLIVGSEGKGLSRLVSENCDQIVSIPISAKTESLNAGIAVSVALYKIASSR</sequence>
<dbReference type="PANTHER" id="PTHR46429:SF1">
    <property type="entry name" value="23S RRNA (GUANOSINE-2'-O-)-METHYLTRANSFERASE RLMB"/>
    <property type="match status" value="1"/>
</dbReference>
<feature type="compositionally biased region" description="Basic residues" evidence="3">
    <location>
        <begin position="1"/>
        <end position="21"/>
    </location>
</feature>
<accession>A0A6J6DHT3</accession>
<dbReference type="SMART" id="SM00967">
    <property type="entry name" value="SpoU_sub_bind"/>
    <property type="match status" value="1"/>
</dbReference>
<dbReference type="Gene3D" id="3.40.1280.10">
    <property type="match status" value="1"/>
</dbReference>
<dbReference type="GO" id="GO:0003723">
    <property type="term" value="F:RNA binding"/>
    <property type="evidence" value="ECO:0007669"/>
    <property type="project" value="InterPro"/>
</dbReference>
<dbReference type="GO" id="GO:0032259">
    <property type="term" value="P:methylation"/>
    <property type="evidence" value="ECO:0007669"/>
    <property type="project" value="UniProtKB-KW"/>
</dbReference>
<dbReference type="EMBL" id="CAEZTO010000001">
    <property type="protein sequence ID" value="CAB4562379.1"/>
    <property type="molecule type" value="Genomic_DNA"/>
</dbReference>
<name>A0A6J6DHT3_9ZZZZ</name>
<dbReference type="InterPro" id="IPR029028">
    <property type="entry name" value="Alpha/beta_knot_MTases"/>
</dbReference>
<evidence type="ECO:0000313" key="6">
    <source>
        <dbReference type="EMBL" id="CAB4562379.1"/>
    </source>
</evidence>
<gene>
    <name evidence="5" type="ORF">UFOPK1503_00845</name>
    <name evidence="6" type="ORF">UFOPK1693_00125</name>
</gene>
<dbReference type="SUPFAM" id="SSF75217">
    <property type="entry name" value="alpha/beta knot"/>
    <property type="match status" value="1"/>
</dbReference>
<evidence type="ECO:0000256" key="2">
    <source>
        <dbReference type="ARBA" id="ARBA00022679"/>
    </source>
</evidence>
<evidence type="ECO:0000313" key="5">
    <source>
        <dbReference type="EMBL" id="CAB4548403.1"/>
    </source>
</evidence>
<dbReference type="InterPro" id="IPR013123">
    <property type="entry name" value="SpoU_subst-bd"/>
</dbReference>
<dbReference type="Gene3D" id="3.30.1330.30">
    <property type="match status" value="1"/>
</dbReference>
<dbReference type="GO" id="GO:0005829">
    <property type="term" value="C:cytosol"/>
    <property type="evidence" value="ECO:0007669"/>
    <property type="project" value="TreeGrafter"/>
</dbReference>
<evidence type="ECO:0000256" key="3">
    <source>
        <dbReference type="SAM" id="MobiDB-lite"/>
    </source>
</evidence>
<dbReference type="CDD" id="cd18103">
    <property type="entry name" value="SpoU-like_RlmB"/>
    <property type="match status" value="1"/>
</dbReference>
<protein>
    <submittedName>
        <fullName evidence="6">Unannotated protein</fullName>
    </submittedName>
</protein>
<dbReference type="InterPro" id="IPR001537">
    <property type="entry name" value="SpoU_MeTrfase"/>
</dbReference>
<reference evidence="6" key="1">
    <citation type="submission" date="2020-05" db="EMBL/GenBank/DDBJ databases">
        <authorList>
            <person name="Chiriac C."/>
            <person name="Salcher M."/>
            <person name="Ghai R."/>
            <person name="Kavagutti S V."/>
        </authorList>
    </citation>
    <scope>NUCLEOTIDE SEQUENCE</scope>
</reference>
<dbReference type="Pfam" id="PF08032">
    <property type="entry name" value="SpoU_sub_bind"/>
    <property type="match status" value="1"/>
</dbReference>
<proteinExistence type="predicted"/>
<feature type="compositionally biased region" description="Basic residues" evidence="3">
    <location>
        <begin position="35"/>
        <end position="62"/>
    </location>
</feature>
<dbReference type="FunFam" id="3.30.1330.30:FF:000024">
    <property type="entry name" value="Putative tRNA/rRNA methyltransferase"/>
    <property type="match status" value="1"/>
</dbReference>